<dbReference type="PROSITE" id="PS51762">
    <property type="entry name" value="GH16_2"/>
    <property type="match status" value="1"/>
</dbReference>
<evidence type="ECO:0000313" key="4">
    <source>
        <dbReference type="EMBL" id="GAA0235950.1"/>
    </source>
</evidence>
<dbReference type="CDD" id="cd08023">
    <property type="entry name" value="GH16_laminarinase_like"/>
    <property type="match status" value="1"/>
</dbReference>
<evidence type="ECO:0000256" key="1">
    <source>
        <dbReference type="ARBA" id="ARBA00006865"/>
    </source>
</evidence>
<dbReference type="InterPro" id="IPR013320">
    <property type="entry name" value="ConA-like_dom_sf"/>
</dbReference>
<protein>
    <recommendedName>
        <fullName evidence="3">GH16 domain-containing protein</fullName>
    </recommendedName>
</protein>
<dbReference type="EMBL" id="BAAAGX010000008">
    <property type="protein sequence ID" value="GAA0235950.1"/>
    <property type="molecule type" value="Genomic_DNA"/>
</dbReference>
<keyword evidence="2" id="KW-0732">Signal</keyword>
<comment type="caution">
    <text evidence="4">The sequence shown here is derived from an EMBL/GenBank/DDBJ whole genome shotgun (WGS) entry which is preliminary data.</text>
</comment>
<accession>A0ABN0U203</accession>
<evidence type="ECO:0000256" key="2">
    <source>
        <dbReference type="SAM" id="SignalP"/>
    </source>
</evidence>
<feature type="signal peptide" evidence="2">
    <location>
        <begin position="1"/>
        <end position="26"/>
    </location>
</feature>
<sequence>MNRRGIGAVTAVGLALAALTSPPAAAGTHEAASAVAAGGSRDELRGSRAFPEWSARTAASTGLTLDRLDVPATAESGQAVAATVRLHASSAPVTVEALTVAVRDSDGAHFDFPGARPATIPTSGYTVTTGPRTFPPGDYLIAAAVRIAGHWTALTPPRYLTVRTNPVTFRQEFSGPAGAGPNYGLATAMWFDDSRGDPGYSLDQARLDGLGRLALTAAPGPVSTRLSMLDRSGNDGAAAWSQQGGYFSARMKLPVGQGLRPAFRTIGADAASVAWPESGGIDIAEVAGERPGLVRQFAHGGRPDLAYGRAQALPANGTATDWHVYALDWKPGENGHLRWSVDGVVTQELRATEAGAAWASFRRPHTLALELTIEGPAPQLPATALIDWIRVFRYPAGGPTP</sequence>
<keyword evidence="5" id="KW-1185">Reference proteome</keyword>
<gene>
    <name evidence="4" type="ORF">GCM10009539_21590</name>
</gene>
<dbReference type="PANTHER" id="PTHR10963">
    <property type="entry name" value="GLYCOSYL HYDROLASE-RELATED"/>
    <property type="match status" value="1"/>
</dbReference>
<dbReference type="PANTHER" id="PTHR10963:SF55">
    <property type="entry name" value="GLYCOSIDE HYDROLASE FAMILY 16 PROTEIN"/>
    <property type="match status" value="1"/>
</dbReference>
<dbReference type="InterPro" id="IPR000757">
    <property type="entry name" value="Beta-glucanase-like"/>
</dbReference>
<dbReference type="RefSeq" id="WP_344648631.1">
    <property type="nucleotide sequence ID" value="NZ_BAAAGX010000008.1"/>
</dbReference>
<comment type="similarity">
    <text evidence="1">Belongs to the glycosyl hydrolase 16 family.</text>
</comment>
<feature type="chain" id="PRO_5046025628" description="GH16 domain-containing protein" evidence="2">
    <location>
        <begin position="27"/>
        <end position="401"/>
    </location>
</feature>
<dbReference type="Gene3D" id="2.60.120.200">
    <property type="match status" value="1"/>
</dbReference>
<evidence type="ECO:0000259" key="3">
    <source>
        <dbReference type="PROSITE" id="PS51762"/>
    </source>
</evidence>
<dbReference type="Proteomes" id="UP001500967">
    <property type="component" value="Unassembled WGS sequence"/>
</dbReference>
<dbReference type="SUPFAM" id="SSF49899">
    <property type="entry name" value="Concanavalin A-like lectins/glucanases"/>
    <property type="match status" value="1"/>
</dbReference>
<reference evidence="4 5" key="1">
    <citation type="journal article" date="2019" name="Int. J. Syst. Evol. Microbiol.">
        <title>The Global Catalogue of Microorganisms (GCM) 10K type strain sequencing project: providing services to taxonomists for standard genome sequencing and annotation.</title>
        <authorList>
            <consortium name="The Broad Institute Genomics Platform"/>
            <consortium name="The Broad Institute Genome Sequencing Center for Infectious Disease"/>
            <person name="Wu L."/>
            <person name="Ma J."/>
        </authorList>
    </citation>
    <scope>NUCLEOTIDE SEQUENCE [LARGE SCALE GENOMIC DNA]</scope>
    <source>
        <strain evidence="4 5">JCM 10425</strain>
    </source>
</reference>
<evidence type="ECO:0000313" key="5">
    <source>
        <dbReference type="Proteomes" id="UP001500967"/>
    </source>
</evidence>
<proteinExistence type="inferred from homology"/>
<feature type="domain" description="GH16" evidence="3">
    <location>
        <begin position="149"/>
        <end position="397"/>
    </location>
</feature>
<name>A0ABN0U203_9ACTN</name>
<dbReference type="Pfam" id="PF00722">
    <property type="entry name" value="Glyco_hydro_16"/>
    <property type="match status" value="1"/>
</dbReference>
<organism evidence="4 5">
    <name type="scientific">Cryptosporangium japonicum</name>
    <dbReference type="NCBI Taxonomy" id="80872"/>
    <lineage>
        <taxon>Bacteria</taxon>
        <taxon>Bacillati</taxon>
        <taxon>Actinomycetota</taxon>
        <taxon>Actinomycetes</taxon>
        <taxon>Cryptosporangiales</taxon>
        <taxon>Cryptosporangiaceae</taxon>
        <taxon>Cryptosporangium</taxon>
    </lineage>
</organism>
<dbReference type="InterPro" id="IPR050546">
    <property type="entry name" value="Glycosyl_Hydrlase_16"/>
</dbReference>